<dbReference type="CDD" id="cd07995">
    <property type="entry name" value="TPK"/>
    <property type="match status" value="1"/>
</dbReference>
<dbReference type="GO" id="GO:0004788">
    <property type="term" value="F:thiamine diphosphokinase activity"/>
    <property type="evidence" value="ECO:0007669"/>
    <property type="project" value="InterPro"/>
</dbReference>
<feature type="domain" description="Thiamin pyrophosphokinase thiamin-binding" evidence="6">
    <location>
        <begin position="142"/>
        <end position="185"/>
    </location>
</feature>
<organism evidence="7">
    <name type="scientific">bioreactor metagenome</name>
    <dbReference type="NCBI Taxonomy" id="1076179"/>
    <lineage>
        <taxon>unclassified sequences</taxon>
        <taxon>metagenomes</taxon>
        <taxon>ecological metagenomes</taxon>
    </lineage>
</organism>
<reference evidence="7" key="1">
    <citation type="submission" date="2019-08" db="EMBL/GenBank/DDBJ databases">
        <authorList>
            <person name="Kucharzyk K."/>
            <person name="Murdoch R.W."/>
            <person name="Higgins S."/>
            <person name="Loffler F."/>
        </authorList>
    </citation>
    <scope>NUCLEOTIDE SEQUENCE</scope>
</reference>
<keyword evidence="1" id="KW-0808">Transferase</keyword>
<dbReference type="PANTHER" id="PTHR41299:SF1">
    <property type="entry name" value="THIAMINE PYROPHOSPHOKINASE"/>
    <property type="match status" value="1"/>
</dbReference>
<dbReference type="InterPro" id="IPR036759">
    <property type="entry name" value="TPK_catalytic_sf"/>
</dbReference>
<dbReference type="GO" id="GO:0006772">
    <property type="term" value="P:thiamine metabolic process"/>
    <property type="evidence" value="ECO:0007669"/>
    <property type="project" value="InterPro"/>
</dbReference>
<dbReference type="EMBL" id="VSSQ01001833">
    <property type="protein sequence ID" value="MPM11463.1"/>
    <property type="molecule type" value="Genomic_DNA"/>
</dbReference>
<dbReference type="InterPro" id="IPR007373">
    <property type="entry name" value="Thiamin_PyroPKinase_B1-bd"/>
</dbReference>
<feature type="domain" description="Thiamin pyrophosphokinase catalytic" evidence="5">
    <location>
        <begin position="20"/>
        <end position="111"/>
    </location>
</feature>
<dbReference type="GO" id="GO:0030975">
    <property type="term" value="F:thiamine binding"/>
    <property type="evidence" value="ECO:0007669"/>
    <property type="project" value="InterPro"/>
</dbReference>
<comment type="caution">
    <text evidence="7">The sequence shown here is derived from an EMBL/GenBank/DDBJ whole genome shotgun (WGS) entry which is preliminary data.</text>
</comment>
<dbReference type="AlphaFoldDB" id="A0A644XBA8"/>
<evidence type="ECO:0008006" key="8">
    <source>
        <dbReference type="Google" id="ProtNLM"/>
    </source>
</evidence>
<dbReference type="PANTHER" id="PTHR41299">
    <property type="entry name" value="THIAMINE PYROPHOSPHOKINASE"/>
    <property type="match status" value="1"/>
</dbReference>
<dbReference type="Gene3D" id="3.40.50.10240">
    <property type="entry name" value="Thiamin pyrophosphokinase, catalytic domain"/>
    <property type="match status" value="1"/>
</dbReference>
<keyword evidence="3" id="KW-0418">Kinase</keyword>
<keyword evidence="4" id="KW-0067">ATP-binding</keyword>
<dbReference type="GO" id="GO:0016301">
    <property type="term" value="F:kinase activity"/>
    <property type="evidence" value="ECO:0007669"/>
    <property type="project" value="UniProtKB-KW"/>
</dbReference>
<dbReference type="InterPro" id="IPR006282">
    <property type="entry name" value="Thi_PPkinase"/>
</dbReference>
<evidence type="ECO:0000256" key="1">
    <source>
        <dbReference type="ARBA" id="ARBA00022679"/>
    </source>
</evidence>
<evidence type="ECO:0000259" key="6">
    <source>
        <dbReference type="Pfam" id="PF04265"/>
    </source>
</evidence>
<keyword evidence="2" id="KW-0547">Nucleotide-binding</keyword>
<accession>A0A644XBA8</accession>
<protein>
    <recommendedName>
        <fullName evidence="8">Thiamine diphosphokinase</fullName>
    </recommendedName>
</protein>
<evidence type="ECO:0000256" key="3">
    <source>
        <dbReference type="ARBA" id="ARBA00022777"/>
    </source>
</evidence>
<dbReference type="GO" id="GO:0009229">
    <property type="term" value="P:thiamine diphosphate biosynthetic process"/>
    <property type="evidence" value="ECO:0007669"/>
    <property type="project" value="InterPro"/>
</dbReference>
<sequence length="210" mass="23366">MSKAIIYTGGGAPASIPFGLVQKDDYVIAADSGYDTARKLGTHVDLCVGDFDSTSLSNEIQNRVHERSLRDKDESDTELAIKKAISMGYESYCLVGGGGFRMDHLFATFSLFDRFGPPDLWYTGYEEVHLVRGYQRFEGLKAGRHVSLFPTSFTKEAFITAKQLQWPLENHRLSMDTLSLSNRTTDSFLDVFAKQGGVLFVSFPVADKLP</sequence>
<dbReference type="Pfam" id="PF04265">
    <property type="entry name" value="TPK_B1_binding"/>
    <property type="match status" value="1"/>
</dbReference>
<dbReference type="Pfam" id="PF04263">
    <property type="entry name" value="TPK_catalytic"/>
    <property type="match status" value="1"/>
</dbReference>
<gene>
    <name evidence="7" type="ORF">SDC9_57809</name>
</gene>
<dbReference type="GO" id="GO:0005524">
    <property type="term" value="F:ATP binding"/>
    <property type="evidence" value="ECO:0007669"/>
    <property type="project" value="UniProtKB-KW"/>
</dbReference>
<dbReference type="InterPro" id="IPR053149">
    <property type="entry name" value="TPK"/>
</dbReference>
<evidence type="ECO:0000313" key="7">
    <source>
        <dbReference type="EMBL" id="MPM11463.1"/>
    </source>
</evidence>
<dbReference type="NCBIfam" id="TIGR01378">
    <property type="entry name" value="thi_PPkinase"/>
    <property type="match status" value="1"/>
</dbReference>
<name>A0A644XBA8_9ZZZZ</name>
<dbReference type="SUPFAM" id="SSF63999">
    <property type="entry name" value="Thiamin pyrophosphokinase, catalytic domain"/>
    <property type="match status" value="1"/>
</dbReference>
<dbReference type="InterPro" id="IPR007371">
    <property type="entry name" value="TPK_catalytic"/>
</dbReference>
<proteinExistence type="predicted"/>
<evidence type="ECO:0000256" key="2">
    <source>
        <dbReference type="ARBA" id="ARBA00022741"/>
    </source>
</evidence>
<evidence type="ECO:0000259" key="5">
    <source>
        <dbReference type="Pfam" id="PF04263"/>
    </source>
</evidence>
<evidence type="ECO:0000256" key="4">
    <source>
        <dbReference type="ARBA" id="ARBA00022840"/>
    </source>
</evidence>